<dbReference type="EMBL" id="JAEFBJ010000008">
    <property type="protein sequence ID" value="KAG7583500.1"/>
    <property type="molecule type" value="Genomic_DNA"/>
</dbReference>
<dbReference type="AlphaFoldDB" id="A0A8T2BAC7"/>
<proteinExistence type="predicted"/>
<evidence type="ECO:0000313" key="2">
    <source>
        <dbReference type="Proteomes" id="UP000694251"/>
    </source>
</evidence>
<name>A0A8T2BAC7_ARASU</name>
<organism evidence="1 2">
    <name type="scientific">Arabidopsis suecica</name>
    <name type="common">Swedish thale-cress</name>
    <name type="synonym">Cardaminopsis suecica</name>
    <dbReference type="NCBI Taxonomy" id="45249"/>
    <lineage>
        <taxon>Eukaryota</taxon>
        <taxon>Viridiplantae</taxon>
        <taxon>Streptophyta</taxon>
        <taxon>Embryophyta</taxon>
        <taxon>Tracheophyta</taxon>
        <taxon>Spermatophyta</taxon>
        <taxon>Magnoliopsida</taxon>
        <taxon>eudicotyledons</taxon>
        <taxon>Gunneridae</taxon>
        <taxon>Pentapetalae</taxon>
        <taxon>rosids</taxon>
        <taxon>malvids</taxon>
        <taxon>Brassicales</taxon>
        <taxon>Brassicaceae</taxon>
        <taxon>Camelineae</taxon>
        <taxon>Arabidopsis</taxon>
    </lineage>
</organism>
<reference evidence="1 2" key="1">
    <citation type="submission" date="2020-12" db="EMBL/GenBank/DDBJ databases">
        <title>Concerted genomic and epigenomic changes stabilize Arabidopsis allopolyploids.</title>
        <authorList>
            <person name="Chen Z."/>
        </authorList>
    </citation>
    <scope>NUCLEOTIDE SEQUENCE [LARGE SCALE GENOMIC DNA]</scope>
    <source>
        <strain evidence="1">As9502</strain>
        <tissue evidence="1">Leaf</tissue>
    </source>
</reference>
<sequence length="508" mass="57777">MHTFVVVNPFRTLPNPRLLMRASTINNKGGRWCPAISILHPLHASSLPKSPLMEPPNSRSEASINLWFSFHASFLRLNHQTQPLPPPEMFAAPIISPPSLGDGRRTSSLFSPAKRKLGFQLVGLFMFGPLSFLKSNPLNGDPNCFLLKPRFVIFSLSTLSQFKCRFTESFDRGRQLERNAPLLLCSYKNSLPLASPRIVDHENLYFTKKGFMCPTPSYLRTLPLESSRITSHVLNCLKKNGIMIPHPRSGDYRSFFSPIYPLPLFSETIHVQISYFREDFHPFKSLILMSGFFYFLWQTDYKLCVEFLNLHGRQGLHVREDPPVMLRSCTYQLRILVVKASFRFLNLSNDHSPSCVYDNFKPHALHTCPTCYGLSKLNSHSVTSLANNLKHHSTFILVRNLVKALPRVILLVPARISTLAHSPTPLRLLTVANLSSVDSLLEDSSIIFDLTCTKKLHSFWLKALKKLLSINLIYLFIYFMLALGKGPLCCNLNFGISDSFYLCTWVLP</sequence>
<comment type="caution">
    <text evidence="1">The sequence shown here is derived from an EMBL/GenBank/DDBJ whole genome shotgun (WGS) entry which is preliminary data.</text>
</comment>
<gene>
    <name evidence="1" type="ORF">ISN44_As08g030080</name>
</gene>
<evidence type="ECO:0000313" key="1">
    <source>
        <dbReference type="EMBL" id="KAG7583500.1"/>
    </source>
</evidence>
<dbReference type="Proteomes" id="UP000694251">
    <property type="component" value="Chromosome 8"/>
</dbReference>
<dbReference type="OrthoDB" id="10286048at2759"/>
<protein>
    <submittedName>
        <fullName evidence="1">Uncharacterized protein</fullName>
    </submittedName>
</protein>
<keyword evidence="2" id="KW-1185">Reference proteome</keyword>
<accession>A0A8T2BAC7</accession>